<keyword evidence="2" id="KW-0812">Transmembrane</keyword>
<keyword evidence="2" id="KW-1133">Transmembrane helix</keyword>
<feature type="region of interest" description="Disordered" evidence="1">
    <location>
        <begin position="558"/>
        <end position="582"/>
    </location>
</feature>
<reference evidence="3 4" key="1">
    <citation type="submission" date="2020-08" db="EMBL/GenBank/DDBJ databases">
        <title>Sequencing the genomes of 1000 actinobacteria strains.</title>
        <authorList>
            <person name="Klenk H.-P."/>
        </authorList>
    </citation>
    <scope>NUCLEOTIDE SEQUENCE [LARGE SCALE GENOMIC DNA]</scope>
    <source>
        <strain evidence="3 4">DSM 44230</strain>
    </source>
</reference>
<feature type="compositionally biased region" description="Gly residues" evidence="1">
    <location>
        <begin position="529"/>
        <end position="538"/>
    </location>
</feature>
<dbReference type="RefSeq" id="WP_221489884.1">
    <property type="nucleotide sequence ID" value="NZ_BAAAUI010000015.1"/>
</dbReference>
<feature type="transmembrane region" description="Helical" evidence="2">
    <location>
        <begin position="36"/>
        <end position="56"/>
    </location>
</feature>
<evidence type="ECO:0000256" key="1">
    <source>
        <dbReference type="SAM" id="MobiDB-lite"/>
    </source>
</evidence>
<feature type="region of interest" description="Disordered" evidence="1">
    <location>
        <begin position="479"/>
        <end position="538"/>
    </location>
</feature>
<organism evidence="3 4">
    <name type="scientific">Crossiella cryophila</name>
    <dbReference type="NCBI Taxonomy" id="43355"/>
    <lineage>
        <taxon>Bacteria</taxon>
        <taxon>Bacillati</taxon>
        <taxon>Actinomycetota</taxon>
        <taxon>Actinomycetes</taxon>
        <taxon>Pseudonocardiales</taxon>
        <taxon>Pseudonocardiaceae</taxon>
        <taxon>Crossiella</taxon>
    </lineage>
</organism>
<keyword evidence="2" id="KW-0472">Membrane</keyword>
<evidence type="ECO:0000313" key="3">
    <source>
        <dbReference type="EMBL" id="MBB4676574.1"/>
    </source>
</evidence>
<accession>A0A7W7C8L8</accession>
<feature type="transmembrane region" description="Helical" evidence="2">
    <location>
        <begin position="371"/>
        <end position="392"/>
    </location>
</feature>
<feature type="transmembrane region" description="Helical" evidence="2">
    <location>
        <begin position="172"/>
        <end position="193"/>
    </location>
</feature>
<feature type="compositionally biased region" description="Basic and acidic residues" evidence="1">
    <location>
        <begin position="487"/>
        <end position="523"/>
    </location>
</feature>
<protein>
    <submittedName>
        <fullName evidence="3">Uncharacterized protein</fullName>
    </submittedName>
</protein>
<evidence type="ECO:0000313" key="4">
    <source>
        <dbReference type="Proteomes" id="UP000533598"/>
    </source>
</evidence>
<dbReference type="Proteomes" id="UP000533598">
    <property type="component" value="Unassembled WGS sequence"/>
</dbReference>
<name>A0A7W7C8L8_9PSEU</name>
<proteinExistence type="predicted"/>
<dbReference type="AlphaFoldDB" id="A0A7W7C8L8"/>
<feature type="transmembrane region" description="Helical" evidence="2">
    <location>
        <begin position="205"/>
        <end position="224"/>
    </location>
</feature>
<dbReference type="EMBL" id="JACHMH010000001">
    <property type="protein sequence ID" value="MBB4676574.1"/>
    <property type="molecule type" value="Genomic_DNA"/>
</dbReference>
<feature type="transmembrane region" description="Helical" evidence="2">
    <location>
        <begin position="431"/>
        <end position="450"/>
    </location>
</feature>
<sequence>MIMLLAVVAAVLLVAARRRAKRTPEPLPAPRRGRRRLALLGVIGMLGLQIMVGGVAHAQSICKESPNPDRPGSGMVGAFDAAPLGTGVPGSAYDEVGYAGLVWHTYDLGCGPEGLRNPNAVIDTWAGNQTFNMAKVLVGATNGLHYALLGGELMKPLDDLVSTGTIALYDTVYAPWFGLAALILAIFLFRHIWQGDLASIGKRSMWALAAIWLAAATYLTPLLYTRLLDDVLIKGTSQIQAGFLREVGVDERNSLPTVLHDQVIYRNWLRGEFGSPDSTPAKDFGRDLLRAQTFSKQEVAEGKDQGKEPIAAKKSAFEGLVARADEVGAKGHIQGIDGSRMGAGALGLFQSVVYSLFQLLAKAAILLAQVLLRVVILAGPIIGLIAMLYHAILRGVGRAIGAALLNVVVIAALAGLHTLLLTWIFAPTRGLGLLAQMALAGLVTLVFFLVGKPVRRIWQMVELSVGAVGNAMPAPRTGLWSRLRGRGGQERTPQDEFWEQVRDVDPDGGTEPRRARRRDRPEASYEAAGPGGFRGDASGGALPVAGALTGTVSDRLHESGGGALGGHRAAGALPSGRGSRTVDTAPVFDRSWDRNDEDAVVVPSRLDGNAGSVPGPRRADMEVVAGRPVWAVYRPSRGVELRDGDAVRG</sequence>
<comment type="caution">
    <text evidence="3">The sequence shown here is derived from an EMBL/GenBank/DDBJ whole genome shotgun (WGS) entry which is preliminary data.</text>
</comment>
<evidence type="ECO:0000256" key="2">
    <source>
        <dbReference type="SAM" id="Phobius"/>
    </source>
</evidence>
<feature type="transmembrane region" description="Helical" evidence="2">
    <location>
        <begin position="404"/>
        <end position="425"/>
    </location>
</feature>
<gene>
    <name evidence="3" type="ORF">HNR67_002692</name>
</gene>
<keyword evidence="4" id="KW-1185">Reference proteome</keyword>